<keyword evidence="8" id="KW-1185">Reference proteome</keyword>
<dbReference type="PANTHER" id="PTHR46600:SF11">
    <property type="entry name" value="THAP DOMAIN-CONTAINING PROTEIN 10"/>
    <property type="match status" value="1"/>
</dbReference>
<evidence type="ECO:0000256" key="1">
    <source>
        <dbReference type="ARBA" id="ARBA00022723"/>
    </source>
</evidence>
<accession>A0AAN9ZHS6</accession>
<evidence type="ECO:0000256" key="3">
    <source>
        <dbReference type="ARBA" id="ARBA00022833"/>
    </source>
</evidence>
<sequence length="389" mass="44695">MSVRLRKGGRWCSAPNCKNNSNTNKNISFFGFPKDEKRAKRWTINCRREDLLKKDASYLNKNCTICSDHFESIMFGNFQKNRLKPDAVPTLFDVANSPKTIALKRKTPRRMTGRNYETYEVAKKSRIETMEELKPSASFFLEPMKVVKQEILEDYEEELDPPTTMHLEPEEVKEEIVEVYEEFESTSTLNIEPEETIKEEIAEGEEEFEHSATLYIEPEETVKEEIAEWDVEVKDFEYISVGACDLATTNNENEDVSDDGSLLGDWYSYAEATPNNRNCKTTPRSKNKTEKHIGSITTAIKELKDLEKSLSASPLTIRTTVIEDECEIMGKWIASQLRKLPKHSRHRANLEIQQVIKKHSVEHMNSSSSVLSASLSNDHTYSILKPFNS</sequence>
<dbReference type="Proteomes" id="UP001378592">
    <property type="component" value="Unassembled WGS sequence"/>
</dbReference>
<evidence type="ECO:0000313" key="7">
    <source>
        <dbReference type="EMBL" id="KAK7874137.1"/>
    </source>
</evidence>
<dbReference type="InterPro" id="IPR026516">
    <property type="entry name" value="THAP1/10"/>
</dbReference>
<gene>
    <name evidence="7" type="ORF">R5R35_004679</name>
</gene>
<evidence type="ECO:0000256" key="4">
    <source>
        <dbReference type="ARBA" id="ARBA00023125"/>
    </source>
</evidence>
<evidence type="ECO:0000313" key="8">
    <source>
        <dbReference type="Proteomes" id="UP001378592"/>
    </source>
</evidence>
<evidence type="ECO:0000256" key="5">
    <source>
        <dbReference type="PROSITE-ProRule" id="PRU00309"/>
    </source>
</evidence>
<keyword evidence="1" id="KW-0479">Metal-binding</keyword>
<feature type="domain" description="THAP-type" evidence="6">
    <location>
        <begin position="7"/>
        <end position="92"/>
    </location>
</feature>
<keyword evidence="3" id="KW-0862">Zinc</keyword>
<dbReference type="EMBL" id="JAZDUA010000005">
    <property type="protein sequence ID" value="KAK7874137.1"/>
    <property type="molecule type" value="Genomic_DNA"/>
</dbReference>
<dbReference type="SMART" id="SM00692">
    <property type="entry name" value="DM3"/>
    <property type="match status" value="1"/>
</dbReference>
<reference evidence="7 8" key="1">
    <citation type="submission" date="2024-03" db="EMBL/GenBank/DDBJ databases">
        <title>The genome assembly and annotation of the cricket Gryllus longicercus Weissman &amp; Gray.</title>
        <authorList>
            <person name="Szrajer S."/>
            <person name="Gray D."/>
            <person name="Ylla G."/>
        </authorList>
    </citation>
    <scope>NUCLEOTIDE SEQUENCE [LARGE SCALE GENOMIC DNA]</scope>
    <source>
        <strain evidence="7">DAG 2021-001</strain>
        <tissue evidence="7">Whole body minus gut</tissue>
    </source>
</reference>
<dbReference type="PANTHER" id="PTHR46600">
    <property type="entry name" value="THAP DOMAIN-CONTAINING"/>
    <property type="match status" value="1"/>
</dbReference>
<dbReference type="InterPro" id="IPR038441">
    <property type="entry name" value="THAP_Znf_sf"/>
</dbReference>
<dbReference type="InterPro" id="IPR006612">
    <property type="entry name" value="THAP_Znf"/>
</dbReference>
<keyword evidence="2 5" id="KW-0863">Zinc-finger</keyword>
<dbReference type="GO" id="GO:0043565">
    <property type="term" value="F:sequence-specific DNA binding"/>
    <property type="evidence" value="ECO:0007669"/>
    <property type="project" value="InterPro"/>
</dbReference>
<dbReference type="AlphaFoldDB" id="A0AAN9ZHS6"/>
<dbReference type="GO" id="GO:0008270">
    <property type="term" value="F:zinc ion binding"/>
    <property type="evidence" value="ECO:0007669"/>
    <property type="project" value="UniProtKB-KW"/>
</dbReference>
<dbReference type="PROSITE" id="PS50950">
    <property type="entry name" value="ZF_THAP"/>
    <property type="match status" value="1"/>
</dbReference>
<dbReference type="SUPFAM" id="SSF57716">
    <property type="entry name" value="Glucocorticoid receptor-like (DNA-binding domain)"/>
    <property type="match status" value="1"/>
</dbReference>
<keyword evidence="4 5" id="KW-0238">DNA-binding</keyword>
<dbReference type="Gene3D" id="6.20.210.20">
    <property type="entry name" value="THAP domain"/>
    <property type="match status" value="1"/>
</dbReference>
<evidence type="ECO:0000256" key="2">
    <source>
        <dbReference type="ARBA" id="ARBA00022771"/>
    </source>
</evidence>
<evidence type="ECO:0000259" key="6">
    <source>
        <dbReference type="PROSITE" id="PS50950"/>
    </source>
</evidence>
<name>A0AAN9ZHS6_9ORTH</name>
<proteinExistence type="predicted"/>
<organism evidence="7 8">
    <name type="scientific">Gryllus longicercus</name>
    <dbReference type="NCBI Taxonomy" id="2509291"/>
    <lineage>
        <taxon>Eukaryota</taxon>
        <taxon>Metazoa</taxon>
        <taxon>Ecdysozoa</taxon>
        <taxon>Arthropoda</taxon>
        <taxon>Hexapoda</taxon>
        <taxon>Insecta</taxon>
        <taxon>Pterygota</taxon>
        <taxon>Neoptera</taxon>
        <taxon>Polyneoptera</taxon>
        <taxon>Orthoptera</taxon>
        <taxon>Ensifera</taxon>
        <taxon>Gryllidea</taxon>
        <taxon>Grylloidea</taxon>
        <taxon>Gryllidae</taxon>
        <taxon>Gryllinae</taxon>
        <taxon>Gryllus</taxon>
    </lineage>
</organism>
<dbReference type="SMART" id="SM00980">
    <property type="entry name" value="THAP"/>
    <property type="match status" value="1"/>
</dbReference>
<protein>
    <recommendedName>
        <fullName evidence="6">THAP-type domain-containing protein</fullName>
    </recommendedName>
</protein>
<dbReference type="Pfam" id="PF05485">
    <property type="entry name" value="THAP"/>
    <property type="match status" value="1"/>
</dbReference>
<comment type="caution">
    <text evidence="7">The sequence shown here is derived from an EMBL/GenBank/DDBJ whole genome shotgun (WGS) entry which is preliminary data.</text>
</comment>